<feature type="domain" description="Lumazine-binding" evidence="11">
    <location>
        <begin position="1"/>
        <end position="96"/>
    </location>
</feature>
<keyword evidence="13" id="KW-1185">Reference proteome</keyword>
<feature type="repeat" description="Lumazine-binding" evidence="10">
    <location>
        <begin position="97"/>
        <end position="194"/>
    </location>
</feature>
<dbReference type="Pfam" id="PF00677">
    <property type="entry name" value="Lum_binding"/>
    <property type="match status" value="2"/>
</dbReference>
<keyword evidence="8" id="KW-0677">Repeat</keyword>
<evidence type="ECO:0000256" key="7">
    <source>
        <dbReference type="ARBA" id="ARBA00022679"/>
    </source>
</evidence>
<dbReference type="PANTHER" id="PTHR21098:SF12">
    <property type="entry name" value="RIBOFLAVIN SYNTHASE"/>
    <property type="match status" value="1"/>
</dbReference>
<dbReference type="Proteomes" id="UP001469365">
    <property type="component" value="Unassembled WGS sequence"/>
</dbReference>
<evidence type="ECO:0000256" key="9">
    <source>
        <dbReference type="NCBIfam" id="TIGR00187"/>
    </source>
</evidence>
<dbReference type="Gene3D" id="2.40.30.20">
    <property type="match status" value="2"/>
</dbReference>
<dbReference type="SUPFAM" id="SSF63380">
    <property type="entry name" value="Riboflavin synthase domain-like"/>
    <property type="match status" value="2"/>
</dbReference>
<evidence type="ECO:0000256" key="3">
    <source>
        <dbReference type="ARBA" id="ARBA00004887"/>
    </source>
</evidence>
<evidence type="ECO:0000259" key="11">
    <source>
        <dbReference type="PROSITE" id="PS51177"/>
    </source>
</evidence>
<evidence type="ECO:0000256" key="5">
    <source>
        <dbReference type="ARBA" id="ARBA00013950"/>
    </source>
</evidence>
<dbReference type="PIRSF" id="PIRSF000498">
    <property type="entry name" value="Riboflavin_syn_A"/>
    <property type="match status" value="1"/>
</dbReference>
<comment type="pathway">
    <text evidence="3">Cofactor biosynthesis; riboflavin biosynthesis; riboflavin from 2-hydroxy-3-oxobutyl phosphate and 5-amino-6-(D-ribitylamino)uracil: step 2/2.</text>
</comment>
<reference evidence="12 13" key="1">
    <citation type="submission" date="2024-04" db="EMBL/GenBank/DDBJ databases">
        <title>draft genome sequnece of Paenibacillus filicis.</title>
        <authorList>
            <person name="Kim D.-U."/>
        </authorList>
    </citation>
    <scope>NUCLEOTIDE SEQUENCE [LARGE SCALE GENOMIC DNA]</scope>
    <source>
        <strain evidence="12 13">KACC14197</strain>
    </source>
</reference>
<evidence type="ECO:0000256" key="6">
    <source>
        <dbReference type="ARBA" id="ARBA00022619"/>
    </source>
</evidence>
<evidence type="ECO:0000256" key="10">
    <source>
        <dbReference type="PROSITE-ProRule" id="PRU00524"/>
    </source>
</evidence>
<sequence>MFTGLIEEVGSLQSISRQGETLVLNIRANRVLEDVSMGDSISVNGTCLTVIRFDKSSVSMDVTPETLHRTTLHRLLPGERVNLERAMQTTSRFGGHIVQGHVDGTGFIRDKKVQGNAVYLTVEPRDTRLLRHIIAKGSIAIDGISLTVVEVGALCFNVSVIPHTLAETALQHKRAGDQVNLETDVIGKYVDRLLTRSFADETIGGFTNRSRESRLSEAFFKENGFM</sequence>
<gene>
    <name evidence="12" type="primary">ribE</name>
    <name evidence="12" type="ORF">WMW72_21300</name>
</gene>
<dbReference type="RefSeq" id="WP_341417590.1">
    <property type="nucleotide sequence ID" value="NZ_JBBPCC010000015.1"/>
</dbReference>
<evidence type="ECO:0000256" key="2">
    <source>
        <dbReference type="ARBA" id="ARBA00002803"/>
    </source>
</evidence>
<keyword evidence="6" id="KW-0686">Riboflavin biosynthesis</keyword>
<evidence type="ECO:0000256" key="8">
    <source>
        <dbReference type="ARBA" id="ARBA00022737"/>
    </source>
</evidence>
<evidence type="ECO:0000256" key="1">
    <source>
        <dbReference type="ARBA" id="ARBA00000968"/>
    </source>
</evidence>
<comment type="catalytic activity">
    <reaction evidence="1">
        <text>2 6,7-dimethyl-8-(1-D-ribityl)lumazine + H(+) = 5-amino-6-(D-ribitylamino)uracil + riboflavin</text>
        <dbReference type="Rhea" id="RHEA:20772"/>
        <dbReference type="ChEBI" id="CHEBI:15378"/>
        <dbReference type="ChEBI" id="CHEBI:15934"/>
        <dbReference type="ChEBI" id="CHEBI:57986"/>
        <dbReference type="ChEBI" id="CHEBI:58201"/>
        <dbReference type="EC" id="2.5.1.9"/>
    </reaction>
</comment>
<dbReference type="PANTHER" id="PTHR21098">
    <property type="entry name" value="RIBOFLAVIN SYNTHASE ALPHA CHAIN"/>
    <property type="match status" value="1"/>
</dbReference>
<evidence type="ECO:0000256" key="4">
    <source>
        <dbReference type="ARBA" id="ARBA00012827"/>
    </source>
</evidence>
<feature type="domain" description="Lumazine-binding" evidence="11">
    <location>
        <begin position="97"/>
        <end position="194"/>
    </location>
</feature>
<evidence type="ECO:0000313" key="12">
    <source>
        <dbReference type="EMBL" id="MEK8130448.1"/>
    </source>
</evidence>
<comment type="function">
    <text evidence="2">Catalyzes the dismutation of two molecules of 6,7-dimethyl-8-ribityllumazine, resulting in the formation of riboflavin and 5-amino-6-(D-ribitylamino)uracil.</text>
</comment>
<protein>
    <recommendedName>
        <fullName evidence="5 9">Riboflavin synthase</fullName>
        <ecNumber evidence="4 9">2.5.1.9</ecNumber>
    </recommendedName>
</protein>
<dbReference type="NCBIfam" id="NF006767">
    <property type="entry name" value="PRK09289.1"/>
    <property type="match status" value="1"/>
</dbReference>
<dbReference type="InterPro" id="IPR023366">
    <property type="entry name" value="ATP_synth_asu-like_sf"/>
</dbReference>
<accession>A0ABU9DNJ2</accession>
<dbReference type="EMBL" id="JBBPCC010000015">
    <property type="protein sequence ID" value="MEK8130448.1"/>
    <property type="molecule type" value="Genomic_DNA"/>
</dbReference>
<dbReference type="EC" id="2.5.1.9" evidence="4 9"/>
<name>A0ABU9DNJ2_9BACL</name>
<comment type="caution">
    <text evidence="12">The sequence shown here is derived from an EMBL/GenBank/DDBJ whole genome shotgun (WGS) entry which is preliminary data.</text>
</comment>
<dbReference type="CDD" id="cd00402">
    <property type="entry name" value="Riboflavin_synthase_like"/>
    <property type="match status" value="1"/>
</dbReference>
<dbReference type="GO" id="GO:0004746">
    <property type="term" value="F:riboflavin synthase activity"/>
    <property type="evidence" value="ECO:0007669"/>
    <property type="project" value="UniProtKB-EC"/>
</dbReference>
<dbReference type="NCBIfam" id="TIGR00187">
    <property type="entry name" value="ribE"/>
    <property type="match status" value="1"/>
</dbReference>
<dbReference type="InterPro" id="IPR017938">
    <property type="entry name" value="Riboflavin_synthase-like_b-brl"/>
</dbReference>
<evidence type="ECO:0000313" key="13">
    <source>
        <dbReference type="Proteomes" id="UP001469365"/>
    </source>
</evidence>
<dbReference type="PROSITE" id="PS51177">
    <property type="entry name" value="LUMAZINE_BIND"/>
    <property type="match status" value="2"/>
</dbReference>
<organism evidence="12 13">
    <name type="scientific">Paenibacillus filicis</name>
    <dbReference type="NCBI Taxonomy" id="669464"/>
    <lineage>
        <taxon>Bacteria</taxon>
        <taxon>Bacillati</taxon>
        <taxon>Bacillota</taxon>
        <taxon>Bacilli</taxon>
        <taxon>Bacillales</taxon>
        <taxon>Paenibacillaceae</taxon>
        <taxon>Paenibacillus</taxon>
    </lineage>
</organism>
<proteinExistence type="predicted"/>
<dbReference type="InterPro" id="IPR001783">
    <property type="entry name" value="Lumazine-bd"/>
</dbReference>
<feature type="repeat" description="Lumazine-binding" evidence="10">
    <location>
        <begin position="1"/>
        <end position="96"/>
    </location>
</feature>
<keyword evidence="7 12" id="KW-0808">Transferase</keyword>
<dbReference type="InterPro" id="IPR026017">
    <property type="entry name" value="Lumazine-bd_dom"/>
</dbReference>